<protein>
    <submittedName>
        <fullName evidence="3">Benzyl alcohol o-benzoyltransferase</fullName>
    </submittedName>
</protein>
<accession>A0AAW0JJZ6</accession>
<dbReference type="Pfam" id="PF02458">
    <property type="entry name" value="Transferase"/>
    <property type="match status" value="2"/>
</dbReference>
<dbReference type="AlphaFoldDB" id="A0AAW0JJZ6"/>
<dbReference type="PANTHER" id="PTHR31147">
    <property type="entry name" value="ACYL TRANSFERASE 4"/>
    <property type="match status" value="1"/>
</dbReference>
<sequence>MALAPPTSLVFKVQRCKPELVAPAKPTPYEFKQLSDIDDQEGLRFQIPTIHFYKYDSSILQEIRDPVKVIREALAQTLVFYYPFAGRLREGPGRKLVVECTGEGVMFIEANADIMLEQLGDVLHPPFPCLEELLFDVPGSGGILNCPLLLIQVTRLKCGGFIFAVRLNHTMSDAAGLVQFMMAMGEMARGACAPSILPVWQRHLLQARDPTQVTCTHREYDDMASTVAVPIPLNNDMAHRTIFFGSTEVSTLRRFMPLHLKQCSTFELLTACLWRCRTIALLTNPQEEVRVLCIVNARDKFNPPLPNGYYGNVFAFSVALTTAGKLCKNPLGYAVELLKKAKNNITEEYLRSVTDLMIIKGRPHFYGVGSYVVSNVTRAGFGEVDFGWGKPFYGGPAKGEVGAIPGVSGFYIPSKNSKGENGIVVPISLPVQAMERFENQLDILLAEGPTIQRCKPELVAPAKPTPYEFKQLSDMDDQEGLRFQINTIHFYKHDSSILQEIRDPVKVIREALAQTLVFYYPFAGRLREGPGRKLVVECTGEGVMFIEANADITLEQFGDVLHPPFPCLEELLFDVPGSGGILHCPLLLIQVTRLKCGGFIFAVRLNHTMSDAVGLVQFMMAMGKMARGACAPSILPVWQRHLLQARDPTQVTCTHREYDDMASTVAVPIPLNDDMAHRTIFFGSTEVSALRRFMPHHLKQCSTFELLTACLWRCRTIALQTNPQEEVRLLCVVNARDKVNPPLPNGYYGNVCVFCVALTTAGKLCKNPLGYAVELLKKAKNNITEESLRSVIDLMIIKGRPHFYVVGSYLVSDVTRAGFGEVDFGWGKPFYGGPAMGEGRVPGVASFYIPSKNSKGENGIIMPISLPVQAMERFENQLNILLVEGPTSHL</sequence>
<proteinExistence type="inferred from homology"/>
<dbReference type="GO" id="GO:0016740">
    <property type="term" value="F:transferase activity"/>
    <property type="evidence" value="ECO:0007669"/>
    <property type="project" value="UniProtKB-KW"/>
</dbReference>
<reference evidence="3 4" key="1">
    <citation type="journal article" date="2018" name="Sci. Data">
        <title>The draft genome sequence of cork oak.</title>
        <authorList>
            <person name="Ramos A.M."/>
            <person name="Usie A."/>
            <person name="Barbosa P."/>
            <person name="Barros P.M."/>
            <person name="Capote T."/>
            <person name="Chaves I."/>
            <person name="Simoes F."/>
            <person name="Abreu I."/>
            <person name="Carrasquinho I."/>
            <person name="Faro C."/>
            <person name="Guimaraes J.B."/>
            <person name="Mendonca D."/>
            <person name="Nobrega F."/>
            <person name="Rodrigues L."/>
            <person name="Saibo N.J.M."/>
            <person name="Varela M.C."/>
            <person name="Egas C."/>
            <person name="Matos J."/>
            <person name="Miguel C.M."/>
            <person name="Oliveira M.M."/>
            <person name="Ricardo C.P."/>
            <person name="Goncalves S."/>
        </authorList>
    </citation>
    <scope>NUCLEOTIDE SEQUENCE [LARGE SCALE GENOMIC DNA]</scope>
    <source>
        <strain evidence="4">cv. HL8</strain>
    </source>
</reference>
<evidence type="ECO:0000313" key="4">
    <source>
        <dbReference type="Proteomes" id="UP000237347"/>
    </source>
</evidence>
<evidence type="ECO:0000256" key="2">
    <source>
        <dbReference type="ARBA" id="ARBA00022679"/>
    </source>
</evidence>
<organism evidence="3 4">
    <name type="scientific">Quercus suber</name>
    <name type="common">Cork oak</name>
    <dbReference type="NCBI Taxonomy" id="58331"/>
    <lineage>
        <taxon>Eukaryota</taxon>
        <taxon>Viridiplantae</taxon>
        <taxon>Streptophyta</taxon>
        <taxon>Embryophyta</taxon>
        <taxon>Tracheophyta</taxon>
        <taxon>Spermatophyta</taxon>
        <taxon>Magnoliopsida</taxon>
        <taxon>eudicotyledons</taxon>
        <taxon>Gunneridae</taxon>
        <taxon>Pentapetalae</taxon>
        <taxon>rosids</taxon>
        <taxon>fabids</taxon>
        <taxon>Fagales</taxon>
        <taxon>Fagaceae</taxon>
        <taxon>Quercus</taxon>
    </lineage>
</organism>
<keyword evidence="2" id="KW-0808">Transferase</keyword>
<dbReference type="InterPro" id="IPR050898">
    <property type="entry name" value="Plant_acyltransferase"/>
</dbReference>
<comment type="caution">
    <text evidence="3">The sequence shown here is derived from an EMBL/GenBank/DDBJ whole genome shotgun (WGS) entry which is preliminary data.</text>
</comment>
<evidence type="ECO:0000313" key="3">
    <source>
        <dbReference type="EMBL" id="KAK7827267.1"/>
    </source>
</evidence>
<dbReference type="Proteomes" id="UP000237347">
    <property type="component" value="Unassembled WGS sequence"/>
</dbReference>
<gene>
    <name evidence="3" type="primary">HSR201_17</name>
    <name evidence="3" type="ORF">CFP56_031261</name>
</gene>
<dbReference type="PANTHER" id="PTHR31147:SF66">
    <property type="entry name" value="OS05G0315700 PROTEIN"/>
    <property type="match status" value="1"/>
</dbReference>
<keyword evidence="4" id="KW-1185">Reference proteome</keyword>
<comment type="similarity">
    <text evidence="1">Belongs to the plant acyltransferase family.</text>
</comment>
<dbReference type="Gene3D" id="3.30.559.10">
    <property type="entry name" value="Chloramphenicol acetyltransferase-like domain"/>
    <property type="match status" value="4"/>
</dbReference>
<dbReference type="InterPro" id="IPR023213">
    <property type="entry name" value="CAT-like_dom_sf"/>
</dbReference>
<name>A0AAW0JJZ6_QUESU</name>
<evidence type="ECO:0000256" key="1">
    <source>
        <dbReference type="ARBA" id="ARBA00009861"/>
    </source>
</evidence>
<dbReference type="EMBL" id="PKMF04000525">
    <property type="protein sequence ID" value="KAK7827267.1"/>
    <property type="molecule type" value="Genomic_DNA"/>
</dbReference>